<feature type="compositionally biased region" description="Low complexity" evidence="1">
    <location>
        <begin position="371"/>
        <end position="393"/>
    </location>
</feature>
<keyword evidence="2" id="KW-0812">Transmembrane</keyword>
<keyword evidence="2" id="KW-1133">Transmembrane helix</keyword>
<keyword evidence="4" id="KW-1185">Reference proteome</keyword>
<feature type="compositionally biased region" description="Gly residues" evidence="1">
    <location>
        <begin position="394"/>
        <end position="411"/>
    </location>
</feature>
<protein>
    <submittedName>
        <fullName evidence="3">Uncharacterized protein</fullName>
    </submittedName>
</protein>
<evidence type="ECO:0000256" key="2">
    <source>
        <dbReference type="SAM" id="Phobius"/>
    </source>
</evidence>
<name>A0A4V0YD71_9MICO</name>
<dbReference type="EMBL" id="CP035494">
    <property type="protein sequence ID" value="QAY59691.1"/>
    <property type="molecule type" value="Genomic_DNA"/>
</dbReference>
<feature type="region of interest" description="Disordered" evidence="1">
    <location>
        <begin position="334"/>
        <end position="428"/>
    </location>
</feature>
<evidence type="ECO:0000313" key="3">
    <source>
        <dbReference type="EMBL" id="QAY59691.1"/>
    </source>
</evidence>
<evidence type="ECO:0000256" key="1">
    <source>
        <dbReference type="SAM" id="MobiDB-lite"/>
    </source>
</evidence>
<feature type="compositionally biased region" description="Low complexity" evidence="1">
    <location>
        <begin position="412"/>
        <end position="428"/>
    </location>
</feature>
<dbReference type="RefSeq" id="WP_129387541.1">
    <property type="nucleotide sequence ID" value="NZ_CP035494.1"/>
</dbReference>
<dbReference type="KEGG" id="mprt:ET475_06580"/>
<proteinExistence type="predicted"/>
<dbReference type="OrthoDB" id="5185521at2"/>
<evidence type="ECO:0000313" key="4">
    <source>
        <dbReference type="Proteomes" id="UP000293995"/>
    </source>
</evidence>
<sequence length="428" mass="44005">MNTTVTPVDRIAAFAAAVRAELSDLPADEVDDIVEGLESDLAEQAAERGEDFQVPDAAAYAAELRQAAGLPDRPAGVSARQAFSAHLRQFGHRVVRGIRSSRAGAWLLDMAVALRPVWWLMRGWMLAVLVVVILQITILPGVAGWLPVPIMGGGWVVLLAAMLVSVQWGRGRWLPWRWMRVAVPVLSVVSVVMLPFLAGITIGQIHSWRNQAQSAYQPYAATQPGLAVDGQSVRNIFAYDSDGNPLTDVQLFDQDGNPLTTVGERSAGGTVDDYYAWGGGPVPVAVSVPGRNPVWNVFPLSEIPAGQDDSSPTLAVAPVPPFAQVPSLQRLLATSPTPGVSETPSVPDPVPSPDDKSPSPTKTGGTDPSPTATDGAAVGDAVAGDAAGAAGDADGAGAGGDAAGAAGGDAAGAGPDATTTVAAEGTGR</sequence>
<organism evidence="3 4">
    <name type="scientific">Microbacterium protaetiae</name>
    <dbReference type="NCBI Taxonomy" id="2509458"/>
    <lineage>
        <taxon>Bacteria</taxon>
        <taxon>Bacillati</taxon>
        <taxon>Actinomycetota</taxon>
        <taxon>Actinomycetes</taxon>
        <taxon>Micrococcales</taxon>
        <taxon>Microbacteriaceae</taxon>
        <taxon>Microbacterium</taxon>
    </lineage>
</organism>
<keyword evidence="2" id="KW-0472">Membrane</keyword>
<dbReference type="Pfam" id="PF22564">
    <property type="entry name" value="HAAS"/>
    <property type="match status" value="1"/>
</dbReference>
<gene>
    <name evidence="3" type="ORF">ET475_06580</name>
</gene>
<dbReference type="AlphaFoldDB" id="A0A4V0YD71"/>
<feature type="transmembrane region" description="Helical" evidence="2">
    <location>
        <begin position="181"/>
        <end position="202"/>
    </location>
</feature>
<feature type="transmembrane region" description="Helical" evidence="2">
    <location>
        <begin position="124"/>
        <end position="146"/>
    </location>
</feature>
<feature type="transmembrane region" description="Helical" evidence="2">
    <location>
        <begin position="152"/>
        <end position="169"/>
    </location>
</feature>
<accession>A0A4V0YD71</accession>
<reference evidence="3 4" key="1">
    <citation type="submission" date="2019-01" db="EMBL/GenBank/DDBJ databases">
        <title>Genome sequencing of strain DFW100M-13.</title>
        <authorList>
            <person name="Heo J."/>
            <person name="Kim S.-J."/>
            <person name="Kim J.-S."/>
            <person name="Hong S.-B."/>
            <person name="Kwon S.-W."/>
        </authorList>
    </citation>
    <scope>NUCLEOTIDE SEQUENCE [LARGE SCALE GENOMIC DNA]</scope>
    <source>
        <strain evidence="3 4">DFW100M-13</strain>
    </source>
</reference>
<dbReference type="Proteomes" id="UP000293995">
    <property type="component" value="Chromosome"/>
</dbReference>